<feature type="transmembrane region" description="Helical" evidence="2">
    <location>
        <begin position="81"/>
        <end position="97"/>
    </location>
</feature>
<protein>
    <submittedName>
        <fullName evidence="4">NAC domain-containing protein 86 isoform X2</fullName>
    </submittedName>
</protein>
<dbReference type="EMBL" id="GGEC01036081">
    <property type="protein sequence ID" value="MBX16565.1"/>
    <property type="molecule type" value="Transcribed_RNA"/>
</dbReference>
<sequence>MESKARRQSHGSHCPSLPPPTPISFATDKTFSFVHILTALFIYRCEKRSPRIHVTFCVIDLSLSLYRFLFWTSVCCKPFNLIRLIYVIVFSIYAVILRL</sequence>
<evidence type="ECO:0000256" key="2">
    <source>
        <dbReference type="SAM" id="Phobius"/>
    </source>
</evidence>
<feature type="region of interest" description="Disordered" evidence="1">
    <location>
        <begin position="1"/>
        <end position="21"/>
    </location>
</feature>
<dbReference type="EMBL" id="GGEC01036085">
    <property type="protein sequence ID" value="MBX16569.1"/>
    <property type="molecule type" value="Transcribed_RNA"/>
</dbReference>
<evidence type="ECO:0000313" key="4">
    <source>
        <dbReference type="EMBL" id="MBX16569.1"/>
    </source>
</evidence>
<keyword evidence="2" id="KW-0812">Transmembrane</keyword>
<accession>A0A2P2LF18</accession>
<evidence type="ECO:0000256" key="1">
    <source>
        <dbReference type="SAM" id="MobiDB-lite"/>
    </source>
</evidence>
<name>A0A2P2LF18_RHIMU</name>
<feature type="transmembrane region" description="Helical" evidence="2">
    <location>
        <begin position="52"/>
        <end position="69"/>
    </location>
</feature>
<evidence type="ECO:0000313" key="3">
    <source>
        <dbReference type="EMBL" id="MBX16565.1"/>
    </source>
</evidence>
<proteinExistence type="predicted"/>
<keyword evidence="2" id="KW-1133">Transmembrane helix</keyword>
<reference evidence="3" key="1">
    <citation type="submission" date="2018-02" db="EMBL/GenBank/DDBJ databases">
        <title>Rhizophora mucronata_Transcriptome.</title>
        <authorList>
            <person name="Meera S.P."/>
            <person name="Sreeshan A."/>
            <person name="Augustine A."/>
        </authorList>
    </citation>
    <scope>NUCLEOTIDE SEQUENCE</scope>
    <source>
        <tissue evidence="3">Leaf</tissue>
    </source>
</reference>
<feature type="compositionally biased region" description="Basic residues" evidence="1">
    <location>
        <begin position="1"/>
        <end position="10"/>
    </location>
</feature>
<keyword evidence="2" id="KW-0472">Membrane</keyword>
<dbReference type="AlphaFoldDB" id="A0A2P2LF18"/>
<organism evidence="3">
    <name type="scientific">Rhizophora mucronata</name>
    <name type="common">Asiatic mangrove</name>
    <dbReference type="NCBI Taxonomy" id="61149"/>
    <lineage>
        <taxon>Eukaryota</taxon>
        <taxon>Viridiplantae</taxon>
        <taxon>Streptophyta</taxon>
        <taxon>Embryophyta</taxon>
        <taxon>Tracheophyta</taxon>
        <taxon>Spermatophyta</taxon>
        <taxon>Magnoliopsida</taxon>
        <taxon>eudicotyledons</taxon>
        <taxon>Gunneridae</taxon>
        <taxon>Pentapetalae</taxon>
        <taxon>rosids</taxon>
        <taxon>fabids</taxon>
        <taxon>Malpighiales</taxon>
        <taxon>Rhizophoraceae</taxon>
        <taxon>Rhizophora</taxon>
    </lineage>
</organism>